<organism evidence="1">
    <name type="scientific">Rhizophora mucronata</name>
    <name type="common">Asiatic mangrove</name>
    <dbReference type="NCBI Taxonomy" id="61149"/>
    <lineage>
        <taxon>Eukaryota</taxon>
        <taxon>Viridiplantae</taxon>
        <taxon>Streptophyta</taxon>
        <taxon>Embryophyta</taxon>
        <taxon>Tracheophyta</taxon>
        <taxon>Spermatophyta</taxon>
        <taxon>Magnoliopsida</taxon>
        <taxon>eudicotyledons</taxon>
        <taxon>Gunneridae</taxon>
        <taxon>Pentapetalae</taxon>
        <taxon>rosids</taxon>
        <taxon>fabids</taxon>
        <taxon>Malpighiales</taxon>
        <taxon>Rhizophoraceae</taxon>
        <taxon>Rhizophora</taxon>
    </lineage>
</organism>
<sequence length="55" mass="6648">MLFIKAVIFIFVAEHQNDSKIKSYHSLWVRIIRILLDIRSVCFTVPHRGDWRKFC</sequence>
<protein>
    <submittedName>
        <fullName evidence="1">Uncharacterized protein</fullName>
    </submittedName>
</protein>
<evidence type="ECO:0000313" key="1">
    <source>
        <dbReference type="EMBL" id="MBX63488.1"/>
    </source>
</evidence>
<dbReference type="AlphaFoldDB" id="A0A2P2Q923"/>
<name>A0A2P2Q923_RHIMU</name>
<accession>A0A2P2Q923</accession>
<proteinExistence type="predicted"/>
<dbReference type="EMBL" id="GGEC01083004">
    <property type="protein sequence ID" value="MBX63488.1"/>
    <property type="molecule type" value="Transcribed_RNA"/>
</dbReference>
<reference evidence="1" key="1">
    <citation type="submission" date="2018-02" db="EMBL/GenBank/DDBJ databases">
        <title>Rhizophora mucronata_Transcriptome.</title>
        <authorList>
            <person name="Meera S.P."/>
            <person name="Sreeshan A."/>
            <person name="Augustine A."/>
        </authorList>
    </citation>
    <scope>NUCLEOTIDE SEQUENCE</scope>
    <source>
        <tissue evidence="1">Leaf</tissue>
    </source>
</reference>